<gene>
    <name evidence="2" type="ORF">GSOID_T00010571001</name>
</gene>
<dbReference type="Proteomes" id="UP000001307">
    <property type="component" value="Unassembled WGS sequence"/>
</dbReference>
<dbReference type="OrthoDB" id="10626879at2759"/>
<keyword evidence="3" id="KW-1185">Reference proteome</keyword>
<feature type="transmembrane region" description="Helical" evidence="1">
    <location>
        <begin position="287"/>
        <end position="309"/>
    </location>
</feature>
<protein>
    <recommendedName>
        <fullName evidence="4">Ig-like domain-containing protein</fullName>
    </recommendedName>
</protein>
<name>E4XGG1_OIKDI</name>
<evidence type="ECO:0000313" key="3">
    <source>
        <dbReference type="Proteomes" id="UP000001307"/>
    </source>
</evidence>
<dbReference type="InParanoid" id="E4XGG1"/>
<dbReference type="AlphaFoldDB" id="E4XGG1"/>
<reference evidence="2" key="1">
    <citation type="journal article" date="2010" name="Science">
        <title>Plasticity of animal genome architecture unmasked by rapid evolution of a pelagic tunicate.</title>
        <authorList>
            <person name="Denoeud F."/>
            <person name="Henriet S."/>
            <person name="Mungpakdee S."/>
            <person name="Aury J.M."/>
            <person name="Da Silva C."/>
            <person name="Brinkmann H."/>
            <person name="Mikhaleva J."/>
            <person name="Olsen L.C."/>
            <person name="Jubin C."/>
            <person name="Canestro C."/>
            <person name="Bouquet J.M."/>
            <person name="Danks G."/>
            <person name="Poulain J."/>
            <person name="Campsteijn C."/>
            <person name="Adamski M."/>
            <person name="Cross I."/>
            <person name="Yadetie F."/>
            <person name="Muffato M."/>
            <person name="Louis A."/>
            <person name="Butcher S."/>
            <person name="Tsagkogeorga G."/>
            <person name="Konrad A."/>
            <person name="Singh S."/>
            <person name="Jensen M.F."/>
            <person name="Cong E.H."/>
            <person name="Eikeseth-Otteraa H."/>
            <person name="Noel B."/>
            <person name="Anthouard V."/>
            <person name="Porcel B.M."/>
            <person name="Kachouri-Lafond R."/>
            <person name="Nishino A."/>
            <person name="Ugolini M."/>
            <person name="Chourrout P."/>
            <person name="Nishida H."/>
            <person name="Aasland R."/>
            <person name="Huzurbazar S."/>
            <person name="Westhof E."/>
            <person name="Delsuc F."/>
            <person name="Lehrach H."/>
            <person name="Reinhardt R."/>
            <person name="Weissenbach J."/>
            <person name="Roy S.W."/>
            <person name="Artiguenave F."/>
            <person name="Postlethwait J.H."/>
            <person name="Manak J.R."/>
            <person name="Thompson E.M."/>
            <person name="Jaillon O."/>
            <person name="Du Pasquier L."/>
            <person name="Boudinot P."/>
            <person name="Liberles D.A."/>
            <person name="Volff J.N."/>
            <person name="Philippe H."/>
            <person name="Lenhard B."/>
            <person name="Roest Crollius H."/>
            <person name="Wincker P."/>
            <person name="Chourrout D."/>
        </authorList>
    </citation>
    <scope>NUCLEOTIDE SEQUENCE [LARGE SCALE GENOMIC DNA]</scope>
</reference>
<evidence type="ECO:0008006" key="4">
    <source>
        <dbReference type="Google" id="ProtNLM"/>
    </source>
</evidence>
<accession>E4XGG1</accession>
<dbReference type="EMBL" id="FN653048">
    <property type="protein sequence ID" value="CBY09759.1"/>
    <property type="molecule type" value="Genomic_DNA"/>
</dbReference>
<evidence type="ECO:0000313" key="2">
    <source>
        <dbReference type="EMBL" id="CBY09759.1"/>
    </source>
</evidence>
<sequence length="334" mass="37312">MKKEVNMFFSAKDKNVVIAECSITDELPKIKKAHLILGNFSQTVDLLNGKAVLKMNQTELMGQGENINGKNVVCKMQQKMENGDVSKMYTAASQTVVDFEKGVQTNITCVTNGNPVPVLTIEESITSSTGGTQWTATKSSSTGKLSLNMTITTRKQFRCKADNAAVPERTVTLEAFFLSKPTIRLSDTDNTSTTEGVYHTLECNAKSNQNIQRKIRYKYWEESDEKTKFLKSTSGDFRAQLNFEKKLSVYCFAYIDDQRFDAIGVIELTSQKLELSKTPDEGQKDNLTTIGVLVLIFGGILILGGLMAYRQYKESTREQSAIPAEEHRLKESKD</sequence>
<proteinExistence type="predicted"/>
<keyword evidence="1" id="KW-0812">Transmembrane</keyword>
<organism evidence="2">
    <name type="scientific">Oikopleura dioica</name>
    <name type="common">Tunicate</name>
    <dbReference type="NCBI Taxonomy" id="34765"/>
    <lineage>
        <taxon>Eukaryota</taxon>
        <taxon>Metazoa</taxon>
        <taxon>Chordata</taxon>
        <taxon>Tunicata</taxon>
        <taxon>Appendicularia</taxon>
        <taxon>Copelata</taxon>
        <taxon>Oikopleuridae</taxon>
        <taxon>Oikopleura</taxon>
    </lineage>
</organism>
<keyword evidence="1" id="KW-1133">Transmembrane helix</keyword>
<evidence type="ECO:0000256" key="1">
    <source>
        <dbReference type="SAM" id="Phobius"/>
    </source>
</evidence>
<keyword evidence="1" id="KW-0472">Membrane</keyword>